<gene>
    <name evidence="2" type="ORF">Sangu_2967100</name>
</gene>
<evidence type="ECO:0000256" key="1">
    <source>
        <dbReference type="SAM" id="MobiDB-lite"/>
    </source>
</evidence>
<proteinExistence type="predicted"/>
<dbReference type="AlphaFoldDB" id="A0AAW2IIS2"/>
<organism evidence="2">
    <name type="scientific">Sesamum angustifolium</name>
    <dbReference type="NCBI Taxonomy" id="2727405"/>
    <lineage>
        <taxon>Eukaryota</taxon>
        <taxon>Viridiplantae</taxon>
        <taxon>Streptophyta</taxon>
        <taxon>Embryophyta</taxon>
        <taxon>Tracheophyta</taxon>
        <taxon>Spermatophyta</taxon>
        <taxon>Magnoliopsida</taxon>
        <taxon>eudicotyledons</taxon>
        <taxon>Gunneridae</taxon>
        <taxon>Pentapetalae</taxon>
        <taxon>asterids</taxon>
        <taxon>lamiids</taxon>
        <taxon>Lamiales</taxon>
        <taxon>Pedaliaceae</taxon>
        <taxon>Sesamum</taxon>
    </lineage>
</organism>
<sequence length="82" mass="8539">MGNLIRQRRSIAQGASSSSCPSPGSARNLSPPKGLPLEPSSRSPDVIIIPDYTSMPKNVHETSIVLVEKGESGNSAAVGVPR</sequence>
<dbReference type="PROSITE" id="PS51257">
    <property type="entry name" value="PROKAR_LIPOPROTEIN"/>
    <property type="match status" value="1"/>
</dbReference>
<feature type="compositionally biased region" description="Low complexity" evidence="1">
    <location>
        <begin position="10"/>
        <end position="27"/>
    </location>
</feature>
<reference evidence="2" key="2">
    <citation type="journal article" date="2024" name="Plant">
        <title>Genomic evolution and insights into agronomic trait innovations of Sesamum species.</title>
        <authorList>
            <person name="Miao H."/>
            <person name="Wang L."/>
            <person name="Qu L."/>
            <person name="Liu H."/>
            <person name="Sun Y."/>
            <person name="Le M."/>
            <person name="Wang Q."/>
            <person name="Wei S."/>
            <person name="Zheng Y."/>
            <person name="Lin W."/>
            <person name="Duan Y."/>
            <person name="Cao H."/>
            <person name="Xiong S."/>
            <person name="Wang X."/>
            <person name="Wei L."/>
            <person name="Li C."/>
            <person name="Ma Q."/>
            <person name="Ju M."/>
            <person name="Zhao R."/>
            <person name="Li G."/>
            <person name="Mu C."/>
            <person name="Tian Q."/>
            <person name="Mei H."/>
            <person name="Zhang T."/>
            <person name="Gao T."/>
            <person name="Zhang H."/>
        </authorList>
    </citation>
    <scope>NUCLEOTIDE SEQUENCE</scope>
    <source>
        <strain evidence="2">G01</strain>
    </source>
</reference>
<name>A0AAW2IIS2_9LAMI</name>
<protein>
    <submittedName>
        <fullName evidence="2">Uncharacterized protein</fullName>
    </submittedName>
</protein>
<accession>A0AAW2IIS2</accession>
<feature type="region of interest" description="Disordered" evidence="1">
    <location>
        <begin position="1"/>
        <end position="45"/>
    </location>
</feature>
<reference evidence="2" key="1">
    <citation type="submission" date="2020-06" db="EMBL/GenBank/DDBJ databases">
        <authorList>
            <person name="Li T."/>
            <person name="Hu X."/>
            <person name="Zhang T."/>
            <person name="Song X."/>
            <person name="Zhang H."/>
            <person name="Dai N."/>
            <person name="Sheng W."/>
            <person name="Hou X."/>
            <person name="Wei L."/>
        </authorList>
    </citation>
    <scope>NUCLEOTIDE SEQUENCE</scope>
    <source>
        <strain evidence="2">G01</strain>
        <tissue evidence="2">Leaf</tissue>
    </source>
</reference>
<dbReference type="EMBL" id="JACGWK010001841">
    <property type="protein sequence ID" value="KAL0282155.1"/>
    <property type="molecule type" value="Genomic_DNA"/>
</dbReference>
<comment type="caution">
    <text evidence="2">The sequence shown here is derived from an EMBL/GenBank/DDBJ whole genome shotgun (WGS) entry which is preliminary data.</text>
</comment>
<evidence type="ECO:0000313" key="2">
    <source>
        <dbReference type="EMBL" id="KAL0282155.1"/>
    </source>
</evidence>